<proteinExistence type="predicted"/>
<dbReference type="Gene3D" id="3.40.1000.10">
    <property type="entry name" value="Mog1/PsbP, alpha/beta/alpha sandwich"/>
    <property type="match status" value="1"/>
</dbReference>
<sequence length="156" mass="16223">MSQASFPSDAFPAFPAVTLDAPDGWEPRAFAGTVLALIDDRGPDAFSPNVVVGVTRTIAGHTLDEASAAVEEYVSRLPEVAPVDSARVDLGDRAWAVSEFAYTTDTVGTVVQVVAVTVVDHGPVTDVVRVTGTATPADYETSLPAIRQIVAAARVG</sequence>
<evidence type="ECO:0000313" key="1">
    <source>
        <dbReference type="EMBL" id="GAA5083630.1"/>
    </source>
</evidence>
<reference evidence="2" key="1">
    <citation type="journal article" date="2019" name="Int. J. Syst. Evol. Microbiol.">
        <title>The Global Catalogue of Microorganisms (GCM) 10K type strain sequencing project: providing services to taxonomists for standard genome sequencing and annotation.</title>
        <authorList>
            <consortium name="The Broad Institute Genomics Platform"/>
            <consortium name="The Broad Institute Genome Sequencing Center for Infectious Disease"/>
            <person name="Wu L."/>
            <person name="Ma J."/>
        </authorList>
    </citation>
    <scope>NUCLEOTIDE SEQUENCE [LARGE SCALE GENOMIC DNA]</scope>
    <source>
        <strain evidence="2">JCM 18959</strain>
    </source>
</reference>
<keyword evidence="2" id="KW-1185">Reference proteome</keyword>
<organism evidence="1 2">
    <name type="scientific">Microbacterium yannicii</name>
    <dbReference type="NCBI Taxonomy" id="671622"/>
    <lineage>
        <taxon>Bacteria</taxon>
        <taxon>Bacillati</taxon>
        <taxon>Actinomycetota</taxon>
        <taxon>Actinomycetes</taxon>
        <taxon>Micrococcales</taxon>
        <taxon>Microbacteriaceae</taxon>
        <taxon>Microbacterium</taxon>
    </lineage>
</organism>
<accession>A0ABP9LVG5</accession>
<protein>
    <recommendedName>
        <fullName evidence="3">DUF1795 domain-containing protein</fullName>
    </recommendedName>
</protein>
<evidence type="ECO:0008006" key="3">
    <source>
        <dbReference type="Google" id="ProtNLM"/>
    </source>
</evidence>
<dbReference type="RefSeq" id="WP_194411992.1">
    <property type="nucleotide sequence ID" value="NZ_BAABKZ010000001.1"/>
</dbReference>
<gene>
    <name evidence="1" type="ORF">GCM10025760_00470</name>
</gene>
<comment type="caution">
    <text evidence="1">The sequence shown here is derived from an EMBL/GenBank/DDBJ whole genome shotgun (WGS) entry which is preliminary data.</text>
</comment>
<dbReference type="EMBL" id="BAABKZ010000001">
    <property type="protein sequence ID" value="GAA5083630.1"/>
    <property type="molecule type" value="Genomic_DNA"/>
</dbReference>
<name>A0ABP9LVG5_9MICO</name>
<dbReference type="Proteomes" id="UP001501407">
    <property type="component" value="Unassembled WGS sequence"/>
</dbReference>
<evidence type="ECO:0000313" key="2">
    <source>
        <dbReference type="Proteomes" id="UP001501407"/>
    </source>
</evidence>